<dbReference type="KEGG" id="sted:SPTER_09910"/>
<dbReference type="Proteomes" id="UP000320776">
    <property type="component" value="Chromosome"/>
</dbReference>
<dbReference type="RefSeq" id="WP_170233149.1">
    <property type="nucleotide sequence ID" value="NZ_CP036259.1"/>
</dbReference>
<organism evidence="1 2">
    <name type="scientific">Sporomusa termitida</name>
    <dbReference type="NCBI Taxonomy" id="2377"/>
    <lineage>
        <taxon>Bacteria</taxon>
        <taxon>Bacillati</taxon>
        <taxon>Bacillota</taxon>
        <taxon>Negativicutes</taxon>
        <taxon>Selenomonadales</taxon>
        <taxon>Sporomusaceae</taxon>
        <taxon>Sporomusa</taxon>
    </lineage>
</organism>
<reference evidence="1 2" key="1">
    <citation type="submission" date="2019-02" db="EMBL/GenBank/DDBJ databases">
        <title>Closed genome of Sporomusa termitida DSM 4440.</title>
        <authorList>
            <person name="Poehlein A."/>
            <person name="Daniel R."/>
        </authorList>
    </citation>
    <scope>NUCLEOTIDE SEQUENCE [LARGE SCALE GENOMIC DNA]</scope>
    <source>
        <strain evidence="1 2">DSM 4440</strain>
    </source>
</reference>
<dbReference type="EMBL" id="CP036259">
    <property type="protein sequence ID" value="QDR79701.1"/>
    <property type="molecule type" value="Genomic_DNA"/>
</dbReference>
<dbReference type="InterPro" id="IPR037012">
    <property type="entry name" value="NanQ/TabA/YiaL_sf"/>
</dbReference>
<dbReference type="NCBIfam" id="TIGR00022">
    <property type="entry name" value="YhcH/YjgK/YiaL family protein"/>
    <property type="match status" value="1"/>
</dbReference>
<protein>
    <submittedName>
        <fullName evidence="1">Toxin-antitoxin biofilm protein TabA</fullName>
    </submittedName>
</protein>
<dbReference type="AlphaFoldDB" id="A0A517DQS8"/>
<keyword evidence="2" id="KW-1185">Reference proteome</keyword>
<gene>
    <name evidence="1" type="primary">tabA</name>
    <name evidence="1" type="ORF">SPTER_09910</name>
</gene>
<dbReference type="InterPro" id="IPR004375">
    <property type="entry name" value="NanQ/TabA/YiaL"/>
</dbReference>
<dbReference type="SUPFAM" id="SSF51197">
    <property type="entry name" value="Clavaminate synthase-like"/>
    <property type="match status" value="1"/>
</dbReference>
<dbReference type="Gene3D" id="2.60.120.370">
    <property type="entry name" value="YhcH/YjgK/YiaL"/>
    <property type="match status" value="1"/>
</dbReference>
<evidence type="ECO:0000313" key="1">
    <source>
        <dbReference type="EMBL" id="QDR79701.1"/>
    </source>
</evidence>
<proteinExistence type="predicted"/>
<sequence>MIFGHISNLAKDAPLLPRALVKGLAYLTTANLSALPAGKHELEGQDMYVAINEYETQPRAMRRAEAHVEYLDIQYMVAGEELIAYSLLADDNEVLSDELAAKDVIFFKTGQPETDLVMTAGMYAIFFPWDVHRPNCAWRQAQPVKKAVVKIRMSLLK</sequence>
<name>A0A517DQS8_9FIRM</name>
<evidence type="ECO:0000313" key="2">
    <source>
        <dbReference type="Proteomes" id="UP000320776"/>
    </source>
</evidence>
<dbReference type="PANTHER" id="PTHR34986">
    <property type="entry name" value="EVOLVED BETA-GALACTOSIDASE SUBUNIT BETA"/>
    <property type="match status" value="1"/>
</dbReference>
<dbReference type="PANTHER" id="PTHR34986:SF1">
    <property type="entry name" value="PROTEIN YIAL"/>
    <property type="match status" value="1"/>
</dbReference>
<dbReference type="GO" id="GO:0005829">
    <property type="term" value="C:cytosol"/>
    <property type="evidence" value="ECO:0007669"/>
    <property type="project" value="TreeGrafter"/>
</dbReference>
<dbReference type="Pfam" id="PF04074">
    <property type="entry name" value="DUF386"/>
    <property type="match status" value="1"/>
</dbReference>
<accession>A0A517DQS8</accession>